<accession>A0A915LFI9</accession>
<protein>
    <submittedName>
        <fullName evidence="3">BTB domain-containing protein</fullName>
    </submittedName>
</protein>
<feature type="region of interest" description="Disordered" evidence="1">
    <location>
        <begin position="248"/>
        <end position="313"/>
    </location>
</feature>
<reference evidence="3" key="1">
    <citation type="submission" date="2022-11" db="UniProtKB">
        <authorList>
            <consortium name="WormBaseParasite"/>
        </authorList>
    </citation>
    <scope>IDENTIFICATION</scope>
</reference>
<keyword evidence="2" id="KW-1185">Reference proteome</keyword>
<organism evidence="2 3">
    <name type="scientific">Meloidogyne javanica</name>
    <name type="common">Root-knot nematode worm</name>
    <dbReference type="NCBI Taxonomy" id="6303"/>
    <lineage>
        <taxon>Eukaryota</taxon>
        <taxon>Metazoa</taxon>
        <taxon>Ecdysozoa</taxon>
        <taxon>Nematoda</taxon>
        <taxon>Chromadorea</taxon>
        <taxon>Rhabditida</taxon>
        <taxon>Tylenchina</taxon>
        <taxon>Tylenchomorpha</taxon>
        <taxon>Tylenchoidea</taxon>
        <taxon>Meloidogynidae</taxon>
        <taxon>Meloidogyninae</taxon>
        <taxon>Meloidogyne</taxon>
        <taxon>Meloidogyne incognita group</taxon>
    </lineage>
</organism>
<evidence type="ECO:0000256" key="1">
    <source>
        <dbReference type="SAM" id="MobiDB-lite"/>
    </source>
</evidence>
<evidence type="ECO:0000313" key="3">
    <source>
        <dbReference type="WBParaSite" id="scaffold1146_cov173.g2570"/>
    </source>
</evidence>
<evidence type="ECO:0000313" key="2">
    <source>
        <dbReference type="Proteomes" id="UP000887561"/>
    </source>
</evidence>
<sequence length="431" mass="49304">MPVSLFQPLQYLPSIDSPLSDKLESLCAQVLEEIRSNQLKVPDVEFFDPKADKYALYRHVYLFACQVIFERFTNNEWAMLKNSAELKEKISNIFAHYYFNKIIVPEAECFEDFLEALDASMHVQFPALRRECERYICAEVIAESTDLSLAKKMLVLAARFNLPVLKMVSFGVIVDRLLLLQDGNTQNNNSNSNSLTNISDEITGNISNRKFGRGSQDSGNMTLENSMDEIREELLEIAEKINHVDHSNNHHLLHSSSDNIENSKSHQNQQQKQLKFRRQHSNTETTNQNNNEDLIIPSSSSPSVISETNQNNKNLNHRRSSLMTCREMLLQQNLKEEENYLNKGNGKEENFSNFFSQLYAGTKLNINNITIVNSDCNYENQNDGQYKCESEVNNKNNTSLFAKLPHSSKAITISDKVDVIEDPVPSEEICE</sequence>
<dbReference type="Proteomes" id="UP000887561">
    <property type="component" value="Unplaced"/>
</dbReference>
<feature type="compositionally biased region" description="Low complexity" evidence="1">
    <location>
        <begin position="282"/>
        <end position="306"/>
    </location>
</feature>
<dbReference type="WBParaSite" id="scaffold1146_cov173.g2570">
    <property type="protein sequence ID" value="scaffold1146_cov173.g2570"/>
    <property type="gene ID" value="scaffold1146_cov173.g2570"/>
</dbReference>
<proteinExistence type="predicted"/>
<dbReference type="AlphaFoldDB" id="A0A915LFI9"/>
<name>A0A915LFI9_MELJA</name>